<dbReference type="Gene3D" id="3.20.20.80">
    <property type="entry name" value="Glycosidases"/>
    <property type="match status" value="1"/>
</dbReference>
<protein>
    <submittedName>
        <fullName evidence="1">Glycosyl hydrolase family 1</fullName>
    </submittedName>
</protein>
<name>A0A1G6MWL4_9BACL</name>
<dbReference type="EMBL" id="FMZA01000011">
    <property type="protein sequence ID" value="SDC59960.1"/>
    <property type="molecule type" value="Genomic_DNA"/>
</dbReference>
<keyword evidence="2" id="KW-1185">Reference proteome</keyword>
<keyword evidence="1" id="KW-0378">Hydrolase</keyword>
<dbReference type="RefSeq" id="WP_091570149.1">
    <property type="nucleotide sequence ID" value="NZ_FMZA01000011.1"/>
</dbReference>
<dbReference type="OrthoDB" id="108629at2"/>
<evidence type="ECO:0000313" key="1">
    <source>
        <dbReference type="EMBL" id="SDC59960.1"/>
    </source>
</evidence>
<dbReference type="GO" id="GO:0016787">
    <property type="term" value="F:hydrolase activity"/>
    <property type="evidence" value="ECO:0007669"/>
    <property type="project" value="UniProtKB-KW"/>
</dbReference>
<proteinExistence type="predicted"/>
<reference evidence="1 2" key="1">
    <citation type="submission" date="2016-10" db="EMBL/GenBank/DDBJ databases">
        <authorList>
            <person name="de Groot N.N."/>
        </authorList>
    </citation>
    <scope>NUCLEOTIDE SEQUENCE [LARGE SCALE GENOMIC DNA]</scope>
    <source>
        <strain evidence="1 2">DSM 45514</strain>
    </source>
</reference>
<dbReference type="Pfam" id="PF00232">
    <property type="entry name" value="Glyco_hydro_1"/>
    <property type="match status" value="1"/>
</dbReference>
<dbReference type="InterPro" id="IPR017853">
    <property type="entry name" value="GH"/>
</dbReference>
<dbReference type="Proteomes" id="UP000199387">
    <property type="component" value="Unassembled WGS sequence"/>
</dbReference>
<organism evidence="1 2">
    <name type="scientific">Melghirimyces thermohalophilus</name>
    <dbReference type="NCBI Taxonomy" id="1236220"/>
    <lineage>
        <taxon>Bacteria</taxon>
        <taxon>Bacillati</taxon>
        <taxon>Bacillota</taxon>
        <taxon>Bacilli</taxon>
        <taxon>Bacillales</taxon>
        <taxon>Thermoactinomycetaceae</taxon>
        <taxon>Melghirimyces</taxon>
    </lineage>
</organism>
<evidence type="ECO:0000313" key="2">
    <source>
        <dbReference type="Proteomes" id="UP000199387"/>
    </source>
</evidence>
<accession>A0A1G6MWL4</accession>
<sequence length="127" mass="14789">MVRRYAVSLDVVGINYCPKLSVFDVIREDDRIIQQPVWGGSQGLKNVIQAYYRRYRRPIWITETSTNQKVGNRVQWLTNSVEAVGELRSEGIPVIGYTWWPLYDLVNTGKGRLRQRSIWSRWNCGGL</sequence>
<dbReference type="InterPro" id="IPR001360">
    <property type="entry name" value="Glyco_hydro_1"/>
</dbReference>
<dbReference type="STRING" id="1236220.SAMN04488112_11126"/>
<gene>
    <name evidence="1" type="ORF">SAMN04488112_11126</name>
</gene>
<dbReference type="SUPFAM" id="SSF51445">
    <property type="entry name" value="(Trans)glycosidases"/>
    <property type="match status" value="1"/>
</dbReference>
<dbReference type="AlphaFoldDB" id="A0A1G6MWL4"/>